<evidence type="ECO:0000313" key="3">
    <source>
        <dbReference type="Proteomes" id="UP000315995"/>
    </source>
</evidence>
<organism evidence="2 3">
    <name type="scientific">Persicimonas caeni</name>
    <dbReference type="NCBI Taxonomy" id="2292766"/>
    <lineage>
        <taxon>Bacteria</taxon>
        <taxon>Deltaproteobacteria</taxon>
        <taxon>Bradymonadales</taxon>
        <taxon>Bradymonadaceae</taxon>
        <taxon>Persicimonas</taxon>
    </lineage>
</organism>
<name>A0A4Y6PU66_PERCE</name>
<dbReference type="OrthoDB" id="5500011at2"/>
<proteinExistence type="predicted"/>
<dbReference type="EMBL" id="CP041186">
    <property type="protein sequence ID" value="QDG51838.1"/>
    <property type="molecule type" value="Genomic_DNA"/>
</dbReference>
<gene>
    <name evidence="2" type="ORF">FIV42_14125</name>
</gene>
<accession>A0A5B8YBI0</accession>
<keyword evidence="3" id="KW-1185">Reference proteome</keyword>
<reference evidence="2 3" key="1">
    <citation type="submission" date="2019-06" db="EMBL/GenBank/DDBJ databases">
        <title>Persicimonas caeni gen. nov., sp. nov., a predatory bacterium isolated from solar saltern.</title>
        <authorList>
            <person name="Wang S."/>
        </authorList>
    </citation>
    <scope>NUCLEOTIDE SEQUENCE [LARGE SCALE GENOMIC DNA]</scope>
    <source>
        <strain evidence="2 3">YN101</strain>
    </source>
</reference>
<evidence type="ECO:0000313" key="2">
    <source>
        <dbReference type="EMBL" id="QDG51838.1"/>
    </source>
</evidence>
<evidence type="ECO:0000256" key="1">
    <source>
        <dbReference type="SAM" id="MobiDB-lite"/>
    </source>
</evidence>
<dbReference type="RefSeq" id="WP_141198318.1">
    <property type="nucleotide sequence ID" value="NZ_CP041186.1"/>
</dbReference>
<feature type="region of interest" description="Disordered" evidence="1">
    <location>
        <begin position="1"/>
        <end position="20"/>
    </location>
</feature>
<dbReference type="AlphaFoldDB" id="A0A4Y6PU66"/>
<accession>A0A4Y6PU66</accession>
<protein>
    <submittedName>
        <fullName evidence="2">Uncharacterized protein</fullName>
    </submittedName>
</protein>
<dbReference type="Proteomes" id="UP000315995">
    <property type="component" value="Chromosome"/>
</dbReference>
<sequence length="225" mass="24332">MLWTACEADKTQPATTADAASTCPGATAEEAAQQYHPRILRGRVLAPGGQLAMRSPFGDWLVGSAHAAPLEGEQTVPEATVALYRVGPDGQKRGEVLRRATTDIQGEWCMKLPDGVDFGPDVMLAASADDTRLRRSLVSPVATDIYSTTEALTRLLQEREVDFTKMPKETYLNIESIADTTVDLLQPVQLAPDDNVASTVDKIGEALAKDERLDKKIASLPKRGE</sequence>